<keyword evidence="1" id="KW-0812">Transmembrane</keyword>
<reference evidence="2 3" key="1">
    <citation type="submission" date="2014-07" db="EMBL/GenBank/DDBJ databases">
        <authorList>
            <person name="Harkins D.M."/>
            <person name="Lesho E."/>
            <person name="Waterman P.E."/>
            <person name="Chan A."/>
            <person name="Fouts D.E."/>
        </authorList>
    </citation>
    <scope>NUCLEOTIDE SEQUENCE [LARGE SCALE GENOMIC DNA]</scope>
    <source>
        <strain evidence="2 3">MRSN 3527</strain>
    </source>
</reference>
<accession>A0A0J1A8Z5</accession>
<comment type="caution">
    <text evidence="2">The sequence shown here is derived from an EMBL/GenBank/DDBJ whole genome shotgun (WGS) entry which is preliminary data.</text>
</comment>
<keyword evidence="1" id="KW-1133">Transmembrane helix</keyword>
<name>A0A0J1A8Z5_ACIBA</name>
<gene>
    <name evidence="2" type="ORF">T630_2394</name>
</gene>
<dbReference type="Proteomes" id="UP000036122">
    <property type="component" value="Unassembled WGS sequence"/>
</dbReference>
<keyword evidence="1" id="KW-0472">Membrane</keyword>
<dbReference type="AlphaFoldDB" id="A0A0J1A8Z5"/>
<evidence type="ECO:0000256" key="1">
    <source>
        <dbReference type="SAM" id="Phobius"/>
    </source>
</evidence>
<dbReference type="EMBL" id="JPHZ01000007">
    <property type="protein sequence ID" value="KLT91112.1"/>
    <property type="molecule type" value="Genomic_DNA"/>
</dbReference>
<feature type="transmembrane region" description="Helical" evidence="1">
    <location>
        <begin position="48"/>
        <end position="67"/>
    </location>
</feature>
<protein>
    <submittedName>
        <fullName evidence="2">Uncharacterized protein</fullName>
    </submittedName>
</protein>
<evidence type="ECO:0000313" key="2">
    <source>
        <dbReference type="EMBL" id="KLT91112.1"/>
    </source>
</evidence>
<dbReference type="RefSeq" id="WP_000503314.1">
    <property type="nucleotide sequence ID" value="NZ_JPHZ01000007.1"/>
</dbReference>
<organism evidence="2 3">
    <name type="scientific">Acinetobacter baumannii MRSN 3527</name>
    <dbReference type="NCBI Taxonomy" id="1409923"/>
    <lineage>
        <taxon>Bacteria</taxon>
        <taxon>Pseudomonadati</taxon>
        <taxon>Pseudomonadota</taxon>
        <taxon>Gammaproteobacteria</taxon>
        <taxon>Moraxellales</taxon>
        <taxon>Moraxellaceae</taxon>
        <taxon>Acinetobacter</taxon>
        <taxon>Acinetobacter calcoaceticus/baumannii complex</taxon>
    </lineage>
</organism>
<proteinExistence type="predicted"/>
<sequence>MGEAKRRGTKEERVAQAIARNEATKAAANQAVIASRQKLQSRGKTIGLGRLPFGLAIALAAVGSSAFEVGKNEN</sequence>
<dbReference type="PATRIC" id="fig|1409923.3.peg.554"/>
<evidence type="ECO:0000313" key="3">
    <source>
        <dbReference type="Proteomes" id="UP000036122"/>
    </source>
</evidence>